<feature type="signal peptide" evidence="1">
    <location>
        <begin position="1"/>
        <end position="19"/>
    </location>
</feature>
<keyword evidence="1" id="KW-0732">Signal</keyword>
<dbReference type="EMBL" id="PYGD01000010">
    <property type="protein sequence ID" value="PSK89870.1"/>
    <property type="molecule type" value="Genomic_DNA"/>
</dbReference>
<gene>
    <name evidence="2" type="ORF">B0I18_110171</name>
</gene>
<name>A0A2P8CY23_9BACT</name>
<reference evidence="2 3" key="1">
    <citation type="submission" date="2018-03" db="EMBL/GenBank/DDBJ databases">
        <title>Genomic Encyclopedia of Type Strains, Phase III (KMG-III): the genomes of soil and plant-associated and newly described type strains.</title>
        <authorList>
            <person name="Whitman W."/>
        </authorList>
    </citation>
    <scope>NUCLEOTIDE SEQUENCE [LARGE SCALE GENOMIC DNA]</scope>
    <source>
        <strain evidence="2 3">CGMCC 1.12700</strain>
    </source>
</reference>
<proteinExistence type="predicted"/>
<organism evidence="2 3">
    <name type="scientific">Taibaiella chishuiensis</name>
    <dbReference type="NCBI Taxonomy" id="1434707"/>
    <lineage>
        <taxon>Bacteria</taxon>
        <taxon>Pseudomonadati</taxon>
        <taxon>Bacteroidota</taxon>
        <taxon>Chitinophagia</taxon>
        <taxon>Chitinophagales</taxon>
        <taxon>Chitinophagaceae</taxon>
        <taxon>Taibaiella</taxon>
    </lineage>
</organism>
<evidence type="ECO:0000256" key="1">
    <source>
        <dbReference type="SAM" id="SignalP"/>
    </source>
</evidence>
<sequence>MRFLLPTAIVVLFMASCTATTETSYSDVQVDSIAKAKLDSINLMLKRRNDSLINAAAIQEARRLDSLDKGKAVPVKIVPVIPDKLPRREYENMPSLPPARKDTGR</sequence>
<dbReference type="Proteomes" id="UP000240572">
    <property type="component" value="Unassembled WGS sequence"/>
</dbReference>
<evidence type="ECO:0000313" key="2">
    <source>
        <dbReference type="EMBL" id="PSK89870.1"/>
    </source>
</evidence>
<comment type="caution">
    <text evidence="2">The sequence shown here is derived from an EMBL/GenBank/DDBJ whole genome shotgun (WGS) entry which is preliminary data.</text>
</comment>
<dbReference type="AlphaFoldDB" id="A0A2P8CY23"/>
<accession>A0A2P8CY23</accession>
<dbReference type="RefSeq" id="WP_146146824.1">
    <property type="nucleotide sequence ID" value="NZ_PYGD01000010.1"/>
</dbReference>
<evidence type="ECO:0000313" key="3">
    <source>
        <dbReference type="Proteomes" id="UP000240572"/>
    </source>
</evidence>
<keyword evidence="3" id="KW-1185">Reference proteome</keyword>
<feature type="chain" id="PRO_5015129661" evidence="1">
    <location>
        <begin position="20"/>
        <end position="105"/>
    </location>
</feature>
<dbReference type="PROSITE" id="PS51257">
    <property type="entry name" value="PROKAR_LIPOPROTEIN"/>
    <property type="match status" value="1"/>
</dbReference>
<protein>
    <submittedName>
        <fullName evidence="2">Uncharacterized protein</fullName>
    </submittedName>
</protein>